<dbReference type="EMBL" id="JAGKQM010000002">
    <property type="protein sequence ID" value="KAH0937626.1"/>
    <property type="molecule type" value="Genomic_DNA"/>
</dbReference>
<accession>A0ABQ8EAG2</accession>
<dbReference type="PANTHER" id="PTHR33122">
    <property type="entry name" value="LIPID BINDING PROTEIN-RELATED"/>
    <property type="match status" value="1"/>
</dbReference>
<organism evidence="3 4">
    <name type="scientific">Brassica napus</name>
    <name type="common">Rape</name>
    <dbReference type="NCBI Taxonomy" id="3708"/>
    <lineage>
        <taxon>Eukaryota</taxon>
        <taxon>Viridiplantae</taxon>
        <taxon>Streptophyta</taxon>
        <taxon>Embryophyta</taxon>
        <taxon>Tracheophyta</taxon>
        <taxon>Spermatophyta</taxon>
        <taxon>Magnoliopsida</taxon>
        <taxon>eudicotyledons</taxon>
        <taxon>Gunneridae</taxon>
        <taxon>Pentapetalae</taxon>
        <taxon>rosids</taxon>
        <taxon>malvids</taxon>
        <taxon>Brassicales</taxon>
        <taxon>Brassicaceae</taxon>
        <taxon>Brassiceae</taxon>
        <taxon>Brassica</taxon>
    </lineage>
</organism>
<evidence type="ECO:0000259" key="2">
    <source>
        <dbReference type="SMART" id="SM00499"/>
    </source>
</evidence>
<dbReference type="Gene3D" id="1.10.110.10">
    <property type="entry name" value="Plant lipid-transfer and hydrophobic proteins"/>
    <property type="match status" value="2"/>
</dbReference>
<feature type="signal peptide" evidence="1">
    <location>
        <begin position="1"/>
        <end position="30"/>
    </location>
</feature>
<feature type="domain" description="Bifunctional inhibitor/plant lipid transfer protein/seed storage helical" evidence="2">
    <location>
        <begin position="34"/>
        <end position="105"/>
    </location>
</feature>
<dbReference type="InterPro" id="IPR039265">
    <property type="entry name" value="DIR1-like"/>
</dbReference>
<proteinExistence type="predicted"/>
<dbReference type="InterPro" id="IPR036312">
    <property type="entry name" value="Bifun_inhib/LTP/seed_sf"/>
</dbReference>
<evidence type="ECO:0000256" key="1">
    <source>
        <dbReference type="SAM" id="SignalP"/>
    </source>
</evidence>
<comment type="caution">
    <text evidence="3">The sequence shown here is derived from an EMBL/GenBank/DDBJ whole genome shotgun (WGS) entry which is preliminary data.</text>
</comment>
<dbReference type="PANTHER" id="PTHR33122:SF77">
    <property type="entry name" value="BIFUNCTIONAL INHIBITOR_LIPID-TRANSFER PROTEIN_SEED STORAGE 2S ALBUMIN SUPERFAMILY PROTEIN"/>
    <property type="match status" value="1"/>
</dbReference>
<dbReference type="SMART" id="SM00499">
    <property type="entry name" value="AAI"/>
    <property type="match status" value="2"/>
</dbReference>
<sequence>MGKNITNILTQSTVIAMVLTAAIMVKEVTSLTICQIDINDMQKCRPAVTGVNPPPPVSECCVVVRSANLECFCRFKFYLPILGIDPSNVAALVAKCGVIAIPPSCRAIMIQETKSIPLCNVDTNDLQKCRPAVTGNYPPPPTPACCTVAKTANLECLCPFLSRSGIDPSKLKALLANCGVNNPSCLP</sequence>
<dbReference type="CDD" id="cd04660">
    <property type="entry name" value="nsLTP_like"/>
    <property type="match status" value="1"/>
</dbReference>
<dbReference type="Pfam" id="PF00234">
    <property type="entry name" value="Tryp_alpha_amyl"/>
    <property type="match status" value="1"/>
</dbReference>
<evidence type="ECO:0000313" key="4">
    <source>
        <dbReference type="Proteomes" id="UP000824890"/>
    </source>
</evidence>
<reference evidence="3 4" key="1">
    <citation type="submission" date="2021-05" db="EMBL/GenBank/DDBJ databases">
        <title>Genome Assembly of Synthetic Allotetraploid Brassica napus Reveals Homoeologous Exchanges between Subgenomes.</title>
        <authorList>
            <person name="Davis J.T."/>
        </authorList>
    </citation>
    <scope>NUCLEOTIDE SEQUENCE [LARGE SCALE GENOMIC DNA]</scope>
    <source>
        <strain evidence="4">cv. Da-Ae</strain>
        <tissue evidence="3">Seedling</tissue>
    </source>
</reference>
<dbReference type="SUPFAM" id="SSF47699">
    <property type="entry name" value="Bifunctional inhibitor/lipid-transfer protein/seed storage 2S albumin"/>
    <property type="match status" value="2"/>
</dbReference>
<evidence type="ECO:0000313" key="3">
    <source>
        <dbReference type="EMBL" id="KAH0937626.1"/>
    </source>
</evidence>
<dbReference type="Proteomes" id="UP000824890">
    <property type="component" value="Unassembled WGS sequence"/>
</dbReference>
<dbReference type="Pfam" id="PF14368">
    <property type="entry name" value="LTP_2"/>
    <property type="match status" value="1"/>
</dbReference>
<keyword evidence="4" id="KW-1185">Reference proteome</keyword>
<dbReference type="InterPro" id="IPR044741">
    <property type="entry name" value="NsLTP-like"/>
</dbReference>
<name>A0ABQ8EAG2_BRANA</name>
<dbReference type="InterPro" id="IPR016140">
    <property type="entry name" value="Bifunc_inhib/LTP/seed_store"/>
</dbReference>
<gene>
    <name evidence="3" type="ORF">HID58_005087</name>
</gene>
<protein>
    <recommendedName>
        <fullName evidence="2">Bifunctional inhibitor/plant lipid transfer protein/seed storage helical domain-containing protein</fullName>
    </recommendedName>
</protein>
<keyword evidence="1" id="KW-0732">Signal</keyword>
<feature type="domain" description="Bifunctional inhibitor/plant lipid transfer protein/seed storage helical" evidence="2">
    <location>
        <begin position="119"/>
        <end position="185"/>
    </location>
</feature>
<feature type="chain" id="PRO_5047052970" description="Bifunctional inhibitor/plant lipid transfer protein/seed storage helical domain-containing protein" evidence="1">
    <location>
        <begin position="31"/>
        <end position="187"/>
    </location>
</feature>